<keyword evidence="2" id="KW-1185">Reference proteome</keyword>
<comment type="caution">
    <text evidence="1">The sequence shown here is derived from an EMBL/GenBank/DDBJ whole genome shotgun (WGS) entry which is preliminary data.</text>
</comment>
<dbReference type="Proteomes" id="UP001607303">
    <property type="component" value="Unassembled WGS sequence"/>
</dbReference>
<gene>
    <name evidence="1" type="ORF">V1477_000414</name>
</gene>
<evidence type="ECO:0000313" key="1">
    <source>
        <dbReference type="EMBL" id="KAL2751256.1"/>
    </source>
</evidence>
<dbReference type="AlphaFoldDB" id="A0ABD2D1L1"/>
<evidence type="ECO:0000313" key="2">
    <source>
        <dbReference type="Proteomes" id="UP001607303"/>
    </source>
</evidence>
<proteinExistence type="predicted"/>
<accession>A0ABD2D1L1</accession>
<organism evidence="1 2">
    <name type="scientific">Vespula maculifrons</name>
    <name type="common">Eastern yellow jacket</name>
    <name type="synonym">Wasp</name>
    <dbReference type="NCBI Taxonomy" id="7453"/>
    <lineage>
        <taxon>Eukaryota</taxon>
        <taxon>Metazoa</taxon>
        <taxon>Ecdysozoa</taxon>
        <taxon>Arthropoda</taxon>
        <taxon>Hexapoda</taxon>
        <taxon>Insecta</taxon>
        <taxon>Pterygota</taxon>
        <taxon>Neoptera</taxon>
        <taxon>Endopterygota</taxon>
        <taxon>Hymenoptera</taxon>
        <taxon>Apocrita</taxon>
        <taxon>Aculeata</taxon>
        <taxon>Vespoidea</taxon>
        <taxon>Vespidae</taxon>
        <taxon>Vespinae</taxon>
        <taxon>Vespula</taxon>
    </lineage>
</organism>
<reference evidence="1 2" key="1">
    <citation type="journal article" date="2024" name="Ann. Entomol. Soc. Am.">
        <title>Genomic analyses of the southern and eastern yellowjacket wasps (Hymenoptera: Vespidae) reveal evolutionary signatures of social life.</title>
        <authorList>
            <person name="Catto M.A."/>
            <person name="Caine P.B."/>
            <person name="Orr S.E."/>
            <person name="Hunt B.G."/>
            <person name="Goodisman M.A.D."/>
        </authorList>
    </citation>
    <scope>NUCLEOTIDE SEQUENCE [LARGE SCALE GENOMIC DNA]</scope>
    <source>
        <strain evidence="1">232</strain>
        <tissue evidence="1">Head and thorax</tissue>
    </source>
</reference>
<sequence length="181" mass="20542">MSKSIIWRRSRREREEKKAGTCAHVRGIEFGRERRWHIGKLTRARVRTMKGKRKGGHRVYTWGYENRARFFDTERGKPAQKPTPTSRTHRSHPKEIRIMNIEKGFGKILKNAAIRKTQFQCIASTTDPGPTAWRLLYLGTRGLTSISVGLLFAPANTTSLSADKGVSVLPILPVFASGNRL</sequence>
<dbReference type="EMBL" id="JAYRBN010000007">
    <property type="protein sequence ID" value="KAL2751256.1"/>
    <property type="molecule type" value="Genomic_DNA"/>
</dbReference>
<name>A0ABD2D1L1_VESMC</name>
<protein>
    <submittedName>
        <fullName evidence="1">Uncharacterized protein</fullName>
    </submittedName>
</protein>